<dbReference type="Proteomes" id="UP001149165">
    <property type="component" value="Unassembled WGS sequence"/>
</dbReference>
<gene>
    <name evidence="2" type="ORF">N7456_001448</name>
</gene>
<evidence type="ECO:0000313" key="2">
    <source>
        <dbReference type="EMBL" id="KAJ5112914.1"/>
    </source>
</evidence>
<feature type="signal peptide" evidence="1">
    <location>
        <begin position="1"/>
        <end position="20"/>
    </location>
</feature>
<evidence type="ECO:0000256" key="1">
    <source>
        <dbReference type="SAM" id="SignalP"/>
    </source>
</evidence>
<evidence type="ECO:0000313" key="3">
    <source>
        <dbReference type="Proteomes" id="UP001149165"/>
    </source>
</evidence>
<comment type="caution">
    <text evidence="2">The sequence shown here is derived from an EMBL/GenBank/DDBJ whole genome shotgun (WGS) entry which is preliminary data.</text>
</comment>
<accession>A0A9W9G658</accession>
<proteinExistence type="predicted"/>
<sequence>MQFTGISAIAIALLSSTGLAAPAYEAWPPAATIQISNDQSGAHANVAVPADGVTRSVQELWGNTPVNFEGKVFGSSAQLVAFEQTTVCTFSEEPNLHTSLTAGRTWIQLGKPVADLCWATVVCQSYA</sequence>
<dbReference type="EMBL" id="JAPQKH010000002">
    <property type="protein sequence ID" value="KAJ5112914.1"/>
    <property type="molecule type" value="Genomic_DNA"/>
</dbReference>
<keyword evidence="3" id="KW-1185">Reference proteome</keyword>
<name>A0A9W9G658_9EURO</name>
<dbReference type="OrthoDB" id="3497702at2759"/>
<reference evidence="2" key="1">
    <citation type="submission" date="2022-11" db="EMBL/GenBank/DDBJ databases">
        <authorList>
            <person name="Petersen C."/>
        </authorList>
    </citation>
    <scope>NUCLEOTIDE SEQUENCE</scope>
    <source>
        <strain evidence="2">IBT 30069</strain>
    </source>
</reference>
<reference evidence="2" key="2">
    <citation type="journal article" date="2023" name="IMA Fungus">
        <title>Comparative genomic study of the Penicillium genus elucidates a diverse pangenome and 15 lateral gene transfer events.</title>
        <authorList>
            <person name="Petersen C."/>
            <person name="Sorensen T."/>
            <person name="Nielsen M.R."/>
            <person name="Sondergaard T.E."/>
            <person name="Sorensen J.L."/>
            <person name="Fitzpatrick D.A."/>
            <person name="Frisvad J.C."/>
            <person name="Nielsen K.L."/>
        </authorList>
    </citation>
    <scope>NUCLEOTIDE SEQUENCE</scope>
    <source>
        <strain evidence="2">IBT 30069</strain>
    </source>
</reference>
<organism evidence="2 3">
    <name type="scientific">Penicillium angulare</name>
    <dbReference type="NCBI Taxonomy" id="116970"/>
    <lineage>
        <taxon>Eukaryota</taxon>
        <taxon>Fungi</taxon>
        <taxon>Dikarya</taxon>
        <taxon>Ascomycota</taxon>
        <taxon>Pezizomycotina</taxon>
        <taxon>Eurotiomycetes</taxon>
        <taxon>Eurotiomycetidae</taxon>
        <taxon>Eurotiales</taxon>
        <taxon>Aspergillaceae</taxon>
        <taxon>Penicillium</taxon>
    </lineage>
</organism>
<protein>
    <submittedName>
        <fullName evidence="2">Uncharacterized protein</fullName>
    </submittedName>
</protein>
<keyword evidence="1" id="KW-0732">Signal</keyword>
<feature type="chain" id="PRO_5040741208" evidence="1">
    <location>
        <begin position="21"/>
        <end position="127"/>
    </location>
</feature>
<dbReference type="AlphaFoldDB" id="A0A9W9G658"/>